<protein>
    <submittedName>
        <fullName evidence="2">HEPN/Toprim-associated domain-containing protein</fullName>
    </submittedName>
</protein>
<evidence type="ECO:0000313" key="2">
    <source>
        <dbReference type="EMBL" id="MDD0983973.1"/>
    </source>
</evidence>
<dbReference type="EMBL" id="JAMDHD010000004">
    <property type="protein sequence ID" value="MDD0983973.1"/>
    <property type="molecule type" value="Genomic_DNA"/>
</dbReference>
<organism evidence="2 3">
    <name type="scientific">Pseudomonas shahriarae</name>
    <dbReference type="NCBI Taxonomy" id="2745512"/>
    <lineage>
        <taxon>Bacteria</taxon>
        <taxon>Pseudomonadati</taxon>
        <taxon>Pseudomonadota</taxon>
        <taxon>Gammaproteobacteria</taxon>
        <taxon>Pseudomonadales</taxon>
        <taxon>Pseudomonadaceae</taxon>
        <taxon>Pseudomonas</taxon>
    </lineage>
</organism>
<dbReference type="InterPro" id="IPR041487">
    <property type="entry name" value="HEPN/Toprim-NTD1"/>
</dbReference>
<reference evidence="2" key="1">
    <citation type="submission" date="2022-05" db="EMBL/GenBank/DDBJ databases">
        <title>Novel Pseudomonas spp. Isolated from a Rainbow Trout Aquaculture Facility.</title>
        <authorList>
            <person name="Testerman T."/>
            <person name="Graf J."/>
        </authorList>
    </citation>
    <scope>NUCLEOTIDE SEQUENCE</scope>
    <source>
        <strain evidence="2">ID1050</strain>
    </source>
</reference>
<gene>
    <name evidence="2" type="ORF">M5G21_03200</name>
</gene>
<evidence type="ECO:0000313" key="3">
    <source>
        <dbReference type="Proteomes" id="UP001148189"/>
    </source>
</evidence>
<keyword evidence="3" id="KW-1185">Reference proteome</keyword>
<sequence>MGTEVTLKMGGVCIDWSKNGPGNDHGQLFQSHHQKRVTCDQLDYSYPDLPSEFVASMERSMCALLKDVFPRLELLGFTLEAVREQYDSYVSEWEETLYRILEAEEAELIGSFLSFDEFCEFVKSHPLKALDGSYDSKFVMTEQFVNDPRTSKVPVNINNLAYSETSLFGALVGFLHPYAVLRVCAECEENLDSEILWNWGPVVEEGYAEEADFQPGAGRKHAFLIATEGSSDVHIIKHALHLLKPEIEDFFRFIDVSESHPFPGTGGLVKFADGLIKIDIQNNVIFVFDNDAEGYEAYLKITRMPLLANMRVMLLPELKAFESFLTKGPGGESMADINKRAAAIECYLDLTISGYPQAKVVWTTYKKDLNAYHGALEHKESYARDFFKQTDKSILNGDYDTSKLSALLDALIQECFAIGKISAQEYG</sequence>
<proteinExistence type="predicted"/>
<accession>A0ABT5N6T3</accession>
<comment type="caution">
    <text evidence="2">The sequence shown here is derived from an EMBL/GenBank/DDBJ whole genome shotgun (WGS) entry which is preliminary data.</text>
</comment>
<feature type="domain" description="HEPN/Toprim N-terminal" evidence="1">
    <location>
        <begin position="1"/>
        <end position="220"/>
    </location>
</feature>
<dbReference type="Proteomes" id="UP001148189">
    <property type="component" value="Unassembled WGS sequence"/>
</dbReference>
<name>A0ABT5N6T3_9PSED</name>
<evidence type="ECO:0000259" key="1">
    <source>
        <dbReference type="Pfam" id="PF18871"/>
    </source>
</evidence>
<dbReference type="Pfam" id="PF18871">
    <property type="entry name" value="HEPN_Toprim_N"/>
    <property type="match status" value="1"/>
</dbReference>
<dbReference type="RefSeq" id="WP_222993342.1">
    <property type="nucleotide sequence ID" value="NZ_JAMDHD010000004.1"/>
</dbReference>